<dbReference type="InterPro" id="IPR023214">
    <property type="entry name" value="HAD_sf"/>
</dbReference>
<dbReference type="PANTHER" id="PTHR10000:SF25">
    <property type="entry name" value="PHOSPHATASE YKRA-RELATED"/>
    <property type="match status" value="1"/>
</dbReference>
<dbReference type="GO" id="GO:0016787">
    <property type="term" value="F:hydrolase activity"/>
    <property type="evidence" value="ECO:0007669"/>
    <property type="project" value="UniProtKB-KW"/>
</dbReference>
<dbReference type="PROSITE" id="PS01229">
    <property type="entry name" value="COF_2"/>
    <property type="match status" value="1"/>
</dbReference>
<dbReference type="Pfam" id="PF08282">
    <property type="entry name" value="Hydrolase_3"/>
    <property type="match status" value="1"/>
</dbReference>
<dbReference type="SFLD" id="SFLDS00003">
    <property type="entry name" value="Haloacid_Dehalogenase"/>
    <property type="match status" value="1"/>
</dbReference>
<evidence type="ECO:0000313" key="2">
    <source>
        <dbReference type="Proteomes" id="UP001595387"/>
    </source>
</evidence>
<dbReference type="Gene3D" id="3.40.50.1000">
    <property type="entry name" value="HAD superfamily/HAD-like"/>
    <property type="match status" value="1"/>
</dbReference>
<protein>
    <submittedName>
        <fullName evidence="1">HAD family hydrolase</fullName>
        <ecNumber evidence="1">3.-.-.-</ecNumber>
        <ecNumber evidence="1">3.1.3.-</ecNumber>
    </submittedName>
</protein>
<dbReference type="NCBIfam" id="TIGR00099">
    <property type="entry name" value="Cof-subfamily"/>
    <property type="match status" value="1"/>
</dbReference>
<dbReference type="Proteomes" id="UP001595387">
    <property type="component" value="Unassembled WGS sequence"/>
</dbReference>
<accession>A0ABV7A2T6</accession>
<dbReference type="EMBL" id="JBHRRZ010000003">
    <property type="protein sequence ID" value="MFC2947332.1"/>
    <property type="molecule type" value="Genomic_DNA"/>
</dbReference>
<dbReference type="InterPro" id="IPR006379">
    <property type="entry name" value="HAD-SF_hydro_IIB"/>
</dbReference>
<dbReference type="RefSeq" id="WP_390302743.1">
    <property type="nucleotide sequence ID" value="NZ_JBHRRZ010000003.1"/>
</dbReference>
<dbReference type="SUPFAM" id="SSF56784">
    <property type="entry name" value="HAD-like"/>
    <property type="match status" value="1"/>
</dbReference>
<keyword evidence="2" id="KW-1185">Reference proteome</keyword>
<dbReference type="EC" id="3.1.3.-" evidence="1"/>
<proteinExistence type="predicted"/>
<dbReference type="PANTHER" id="PTHR10000">
    <property type="entry name" value="PHOSPHOSERINE PHOSPHATASE"/>
    <property type="match status" value="1"/>
</dbReference>
<organism evidence="1 2">
    <name type="scientific">Virgibacillus sediminis</name>
    <dbReference type="NCBI Taxonomy" id="202260"/>
    <lineage>
        <taxon>Bacteria</taxon>
        <taxon>Bacillati</taxon>
        <taxon>Bacillota</taxon>
        <taxon>Bacilli</taxon>
        <taxon>Bacillales</taxon>
        <taxon>Bacillaceae</taxon>
        <taxon>Virgibacillus</taxon>
    </lineage>
</organism>
<dbReference type="NCBIfam" id="TIGR01484">
    <property type="entry name" value="HAD-SF-IIB"/>
    <property type="match status" value="1"/>
</dbReference>
<evidence type="ECO:0000313" key="1">
    <source>
        <dbReference type="EMBL" id="MFC2947332.1"/>
    </source>
</evidence>
<dbReference type="InterPro" id="IPR036412">
    <property type="entry name" value="HAD-like_sf"/>
</dbReference>
<keyword evidence="1" id="KW-0378">Hydrolase</keyword>
<dbReference type="EC" id="3.-.-.-" evidence="1"/>
<sequence length="261" mass="29262">MTYKALFLDIDGTILKPDHTYTESTKNAISQLKENGIEVFIATGRPLHEIMDLAEELNVDSLIGYNGAFAVYQEETIVDEPIDSSIVKDFLDIAKENGHELVLYTNGCNYFTSLEHPFVRQFNDIFQLKKNELFTYDVVDEIIGITIMNISPEEARLYEIEENIRLSIVNVNGAEQAQDLIRKNVNKGEAVKTILQRLDIPKEQAIAFGDGMNDKEMLQAVGEGFAMGNAHPDLLEFAKHQTTSVTESGIFNGLKKLGLVE</sequence>
<dbReference type="SFLD" id="SFLDG01144">
    <property type="entry name" value="C2.B.4:_PGP_Like"/>
    <property type="match status" value="1"/>
</dbReference>
<dbReference type="SFLD" id="SFLDG01140">
    <property type="entry name" value="C2.B:_Phosphomannomutase_and_P"/>
    <property type="match status" value="1"/>
</dbReference>
<comment type="caution">
    <text evidence="1">The sequence shown here is derived from an EMBL/GenBank/DDBJ whole genome shotgun (WGS) entry which is preliminary data.</text>
</comment>
<gene>
    <name evidence="1" type="ORF">ACFODW_02985</name>
</gene>
<reference evidence="2" key="1">
    <citation type="journal article" date="2019" name="Int. J. Syst. Evol. Microbiol.">
        <title>The Global Catalogue of Microorganisms (GCM) 10K type strain sequencing project: providing services to taxonomists for standard genome sequencing and annotation.</title>
        <authorList>
            <consortium name="The Broad Institute Genomics Platform"/>
            <consortium name="The Broad Institute Genome Sequencing Center for Infectious Disease"/>
            <person name="Wu L."/>
            <person name="Ma J."/>
        </authorList>
    </citation>
    <scope>NUCLEOTIDE SEQUENCE [LARGE SCALE GENOMIC DNA]</scope>
    <source>
        <strain evidence="2">KCTC 13193</strain>
    </source>
</reference>
<name>A0ABV7A2T6_9BACI</name>
<dbReference type="Gene3D" id="3.30.1240.10">
    <property type="match status" value="1"/>
</dbReference>
<dbReference type="InterPro" id="IPR000150">
    <property type="entry name" value="Cof"/>
</dbReference>